<reference evidence="3" key="1">
    <citation type="submission" date="2016-11" db="EMBL/GenBank/DDBJ databases">
        <authorList>
            <person name="Varghese N."/>
            <person name="Submissions S."/>
        </authorList>
    </citation>
    <scope>NUCLEOTIDE SEQUENCE [LARGE SCALE GENOMIC DNA]</scope>
    <source>
        <strain evidence="3">CGMCC 1.8995</strain>
    </source>
</reference>
<gene>
    <name evidence="2" type="ORF">SAMN05216361_3326</name>
</gene>
<keyword evidence="1" id="KW-0812">Transmembrane</keyword>
<name>A0A1M5NQZ8_9ALTE</name>
<protein>
    <submittedName>
        <fullName evidence="2">Uncharacterized protein</fullName>
    </submittedName>
</protein>
<organism evidence="2 3">
    <name type="scientific">Marisediminitalea aggregata</name>
    <dbReference type="NCBI Taxonomy" id="634436"/>
    <lineage>
        <taxon>Bacteria</taxon>
        <taxon>Pseudomonadati</taxon>
        <taxon>Pseudomonadota</taxon>
        <taxon>Gammaproteobacteria</taxon>
        <taxon>Alteromonadales</taxon>
        <taxon>Alteromonadaceae</taxon>
        <taxon>Marisediminitalea</taxon>
    </lineage>
</organism>
<keyword evidence="1" id="KW-0472">Membrane</keyword>
<keyword evidence="1" id="KW-1133">Transmembrane helix</keyword>
<proteinExistence type="predicted"/>
<evidence type="ECO:0000256" key="1">
    <source>
        <dbReference type="SAM" id="Phobius"/>
    </source>
</evidence>
<dbReference type="EMBL" id="FQWD01000005">
    <property type="protein sequence ID" value="SHG91940.1"/>
    <property type="molecule type" value="Genomic_DNA"/>
</dbReference>
<dbReference type="Proteomes" id="UP000184520">
    <property type="component" value="Unassembled WGS sequence"/>
</dbReference>
<keyword evidence="3" id="KW-1185">Reference proteome</keyword>
<evidence type="ECO:0000313" key="3">
    <source>
        <dbReference type="Proteomes" id="UP000184520"/>
    </source>
</evidence>
<dbReference type="AlphaFoldDB" id="A0A1M5NQZ8"/>
<evidence type="ECO:0000313" key="2">
    <source>
        <dbReference type="EMBL" id="SHG91940.1"/>
    </source>
</evidence>
<sequence length="39" mass="4375">MITYSFILWLVLGPVLAYVVALGIFNGIRYLFTSDTVAH</sequence>
<feature type="transmembrane region" description="Helical" evidence="1">
    <location>
        <begin position="6"/>
        <end position="25"/>
    </location>
</feature>
<accession>A0A1M5NQZ8</accession>